<feature type="binding site" evidence="4">
    <location>
        <position position="135"/>
    </location>
    <ligand>
        <name>D-ribulose 5-phosphate</name>
        <dbReference type="ChEBI" id="CHEBI:58121"/>
    </ligand>
</feature>
<dbReference type="PANTHER" id="PTHR30345:SF0">
    <property type="entry name" value="DNA DAMAGE-REPAIR_TOLERATION PROTEIN DRT102"/>
    <property type="match status" value="1"/>
</dbReference>
<dbReference type="GO" id="GO:0005975">
    <property type="term" value="P:carbohydrate metabolic process"/>
    <property type="evidence" value="ECO:0007669"/>
    <property type="project" value="InterPro"/>
</dbReference>
<keyword evidence="2 5" id="KW-0413">Isomerase</keyword>
<accession>A0A1M5NVS6</accession>
<dbReference type="OrthoDB" id="1778624at2"/>
<dbReference type="NCBIfam" id="NF004051">
    <property type="entry name" value="PRK05571.1"/>
    <property type="match status" value="1"/>
</dbReference>
<dbReference type="Proteomes" id="UP000242329">
    <property type="component" value="Unassembled WGS sequence"/>
</dbReference>
<evidence type="ECO:0000256" key="2">
    <source>
        <dbReference type="ARBA" id="ARBA00023235"/>
    </source>
</evidence>
<dbReference type="EMBL" id="FQWY01000018">
    <property type="protein sequence ID" value="SHG93289.1"/>
    <property type="molecule type" value="Genomic_DNA"/>
</dbReference>
<sequence length="150" mass="16354">MKVAIGNDHAGVMLKEEITHFLKGQGYEVINCGTDTLESVDYPDIAEKVAREVLTKGIPGILICGTGIGISIAANKIPGIRAALCNDLFTARMTRKHNDANILALGARVIGPGLAIEIVREFLNTEFEGGRHKARVEKITLIEKKYREQV</sequence>
<feature type="active site" description="Proton donor" evidence="3">
    <location>
        <position position="97"/>
    </location>
</feature>
<evidence type="ECO:0000256" key="4">
    <source>
        <dbReference type="PIRSR" id="PIRSR005384-2"/>
    </source>
</evidence>
<reference evidence="6" key="1">
    <citation type="submission" date="2016-11" db="EMBL/GenBank/DDBJ databases">
        <authorList>
            <person name="Varghese N."/>
            <person name="Submissions S."/>
        </authorList>
    </citation>
    <scope>NUCLEOTIDE SEQUENCE [LARGE SCALE GENOMIC DNA]</scope>
    <source>
        <strain evidence="6">DSM 11003</strain>
    </source>
</reference>
<protein>
    <submittedName>
        <fullName evidence="5">Ribose-5-phosphate isomerase</fullName>
    </submittedName>
</protein>
<proteinExistence type="inferred from homology"/>
<evidence type="ECO:0000313" key="5">
    <source>
        <dbReference type="EMBL" id="SHG93289.1"/>
    </source>
</evidence>
<feature type="binding site" evidence="4">
    <location>
        <begin position="65"/>
        <end position="69"/>
    </location>
    <ligand>
        <name>D-ribulose 5-phosphate</name>
        <dbReference type="ChEBI" id="CHEBI:58121"/>
    </ligand>
</feature>
<evidence type="ECO:0000313" key="6">
    <source>
        <dbReference type="Proteomes" id="UP000242329"/>
    </source>
</evidence>
<organism evidence="5 6">
    <name type="scientific">Thermosyntropha lipolytica DSM 11003</name>
    <dbReference type="NCBI Taxonomy" id="1123382"/>
    <lineage>
        <taxon>Bacteria</taxon>
        <taxon>Bacillati</taxon>
        <taxon>Bacillota</taxon>
        <taxon>Clostridia</taxon>
        <taxon>Eubacteriales</taxon>
        <taxon>Syntrophomonadaceae</taxon>
        <taxon>Thermosyntropha</taxon>
    </lineage>
</organism>
<comment type="similarity">
    <text evidence="1">Belongs to the LacAB/RpiB family.</text>
</comment>
<dbReference type="InterPro" id="IPR036569">
    <property type="entry name" value="RpiB_LacA_LacB_sf"/>
</dbReference>
<dbReference type="Pfam" id="PF02502">
    <property type="entry name" value="LacAB_rpiB"/>
    <property type="match status" value="1"/>
</dbReference>
<evidence type="ECO:0000256" key="1">
    <source>
        <dbReference type="ARBA" id="ARBA00008754"/>
    </source>
</evidence>
<dbReference type="STRING" id="1123382.SAMN02745221_01306"/>
<dbReference type="InterPro" id="IPR004785">
    <property type="entry name" value="RpiB"/>
</dbReference>
<keyword evidence="6" id="KW-1185">Reference proteome</keyword>
<feature type="binding site" evidence="4">
    <location>
        <position position="98"/>
    </location>
    <ligand>
        <name>D-ribulose 5-phosphate</name>
        <dbReference type="ChEBI" id="CHEBI:58121"/>
    </ligand>
</feature>
<dbReference type="AlphaFoldDB" id="A0A1M5NVS6"/>
<dbReference type="NCBIfam" id="TIGR01120">
    <property type="entry name" value="rpiB"/>
    <property type="match status" value="1"/>
</dbReference>
<dbReference type="SUPFAM" id="SSF89623">
    <property type="entry name" value="Ribose/Galactose isomerase RpiB/AlsB"/>
    <property type="match status" value="1"/>
</dbReference>
<evidence type="ECO:0000256" key="3">
    <source>
        <dbReference type="PIRSR" id="PIRSR005384-1"/>
    </source>
</evidence>
<dbReference type="RefSeq" id="WP_073091804.1">
    <property type="nucleotide sequence ID" value="NZ_FQWY01000018.1"/>
</dbReference>
<dbReference type="PIRSF" id="PIRSF005384">
    <property type="entry name" value="RpiB_LacA_B"/>
    <property type="match status" value="1"/>
</dbReference>
<name>A0A1M5NVS6_9FIRM</name>
<dbReference type="GO" id="GO:0016861">
    <property type="term" value="F:intramolecular oxidoreductase activity, interconverting aldoses and ketoses"/>
    <property type="evidence" value="ECO:0007669"/>
    <property type="project" value="UniProtKB-ARBA"/>
</dbReference>
<feature type="active site" description="Proton acceptor" evidence="3">
    <location>
        <position position="64"/>
    </location>
</feature>
<feature type="binding site" evidence="4">
    <location>
        <begin position="8"/>
        <end position="9"/>
    </location>
    <ligand>
        <name>D-ribulose 5-phosphate</name>
        <dbReference type="ChEBI" id="CHEBI:58121"/>
    </ligand>
</feature>
<gene>
    <name evidence="5" type="ORF">SAMN02745221_01306</name>
</gene>
<dbReference type="NCBIfam" id="TIGR00689">
    <property type="entry name" value="rpiB_lacA_lacB"/>
    <property type="match status" value="1"/>
</dbReference>
<feature type="binding site" evidence="4">
    <location>
        <position position="131"/>
    </location>
    <ligand>
        <name>D-ribulose 5-phosphate</name>
        <dbReference type="ChEBI" id="CHEBI:58121"/>
    </ligand>
</feature>
<dbReference type="Gene3D" id="3.40.1400.10">
    <property type="entry name" value="Sugar-phosphate isomerase, RpiB/LacA/LacB"/>
    <property type="match status" value="1"/>
</dbReference>
<dbReference type="PANTHER" id="PTHR30345">
    <property type="entry name" value="RIBOSE-5-PHOSPHATE ISOMERASE B"/>
    <property type="match status" value="1"/>
</dbReference>
<feature type="binding site" evidence="4">
    <location>
        <position position="108"/>
    </location>
    <ligand>
        <name>D-ribulose 5-phosphate</name>
        <dbReference type="ChEBI" id="CHEBI:58121"/>
    </ligand>
</feature>
<dbReference type="InterPro" id="IPR003500">
    <property type="entry name" value="RpiB_LacA_LacB"/>
</dbReference>